<comment type="function">
    <text evidence="9 10">Fluoride-specific ion channel. Important for reducing fluoride concentration in the cell, thus reducing its toxicity.</text>
</comment>
<evidence type="ECO:0000256" key="2">
    <source>
        <dbReference type="ARBA" id="ARBA00022475"/>
    </source>
</evidence>
<keyword evidence="4 10" id="KW-1133">Transmembrane helix</keyword>
<evidence type="ECO:0000256" key="11">
    <source>
        <dbReference type="SAM" id="MobiDB-lite"/>
    </source>
</evidence>
<feature type="region of interest" description="Disordered" evidence="11">
    <location>
        <begin position="177"/>
        <end position="205"/>
    </location>
</feature>
<evidence type="ECO:0000256" key="3">
    <source>
        <dbReference type="ARBA" id="ARBA00022692"/>
    </source>
</evidence>
<keyword evidence="3 10" id="KW-0812">Transmembrane</keyword>
<keyword evidence="6 10" id="KW-0407">Ion channel</keyword>
<keyword evidence="10" id="KW-0813">Transport</keyword>
<evidence type="ECO:0000313" key="13">
    <source>
        <dbReference type="Proteomes" id="UP000023067"/>
    </source>
</evidence>
<dbReference type="GO" id="GO:0062054">
    <property type="term" value="F:fluoride channel activity"/>
    <property type="evidence" value="ECO:0007669"/>
    <property type="project" value="UniProtKB-UniRule"/>
</dbReference>
<feature type="binding site" evidence="10">
    <location>
        <position position="108"/>
    </location>
    <ligand>
        <name>Na(+)</name>
        <dbReference type="ChEBI" id="CHEBI:29101"/>
        <note>structural</note>
    </ligand>
</feature>
<dbReference type="GO" id="GO:0140114">
    <property type="term" value="P:cellular detoxification of fluoride"/>
    <property type="evidence" value="ECO:0007669"/>
    <property type="project" value="UniProtKB-UniRule"/>
</dbReference>
<dbReference type="STRING" id="396014.BF93_04635"/>
<feature type="transmembrane region" description="Helical" evidence="10">
    <location>
        <begin position="130"/>
        <end position="153"/>
    </location>
</feature>
<comment type="caution">
    <text evidence="12">The sequence shown here is derived from an EMBL/GenBank/DDBJ whole genome shotgun (WGS) entry which is preliminary data.</text>
</comment>
<keyword evidence="10" id="KW-0406">Ion transport</keyword>
<evidence type="ECO:0000256" key="10">
    <source>
        <dbReference type="HAMAP-Rule" id="MF_00454"/>
    </source>
</evidence>
<protein>
    <recommendedName>
        <fullName evidence="10">Fluoride-specific ion channel FluC</fullName>
    </recommendedName>
</protein>
<dbReference type="PATRIC" id="fig|396014.3.peg.2958"/>
<feature type="transmembrane region" description="Helical" evidence="10">
    <location>
        <begin position="33"/>
        <end position="51"/>
    </location>
</feature>
<evidence type="ECO:0000313" key="12">
    <source>
        <dbReference type="EMBL" id="EWS80295.1"/>
    </source>
</evidence>
<gene>
    <name evidence="10" type="primary">fluC</name>
    <name evidence="10" type="synonym">crcB</name>
    <name evidence="12" type="ORF">BF93_04635</name>
</gene>
<evidence type="ECO:0000256" key="9">
    <source>
        <dbReference type="ARBA" id="ARBA00049940"/>
    </source>
</evidence>
<feature type="binding site" evidence="10">
    <location>
        <position position="111"/>
    </location>
    <ligand>
        <name>Na(+)</name>
        <dbReference type="ChEBI" id="CHEBI:29101"/>
        <note>structural</note>
    </ligand>
</feature>
<reference evidence="12 13" key="1">
    <citation type="submission" date="2014-02" db="EMBL/GenBank/DDBJ databases">
        <title>Genome sequence of Brachybacterium phenoliresistens strain W13A50.</title>
        <authorList>
            <person name="Wang X."/>
        </authorList>
    </citation>
    <scope>NUCLEOTIDE SEQUENCE [LARGE SCALE GENOMIC DNA]</scope>
    <source>
        <strain evidence="12 13">W13A50</strain>
    </source>
</reference>
<feature type="transmembrane region" description="Helical" evidence="10">
    <location>
        <begin position="97"/>
        <end position="118"/>
    </location>
</feature>
<comment type="activity regulation">
    <text evidence="10">Na(+) is not transported, but it plays an essential structural role and its presence is essential for fluoride channel function.</text>
</comment>
<comment type="catalytic activity">
    <reaction evidence="8">
        <text>fluoride(in) = fluoride(out)</text>
        <dbReference type="Rhea" id="RHEA:76159"/>
        <dbReference type="ChEBI" id="CHEBI:17051"/>
    </reaction>
    <physiologicalReaction direction="left-to-right" evidence="8">
        <dbReference type="Rhea" id="RHEA:76160"/>
    </physiologicalReaction>
</comment>
<evidence type="ECO:0000256" key="4">
    <source>
        <dbReference type="ARBA" id="ARBA00022989"/>
    </source>
</evidence>
<proteinExistence type="inferred from homology"/>
<dbReference type="PANTHER" id="PTHR28259:SF1">
    <property type="entry name" value="FLUORIDE EXPORT PROTEIN 1-RELATED"/>
    <property type="match status" value="1"/>
</dbReference>
<evidence type="ECO:0000256" key="6">
    <source>
        <dbReference type="ARBA" id="ARBA00023303"/>
    </source>
</evidence>
<evidence type="ECO:0000256" key="8">
    <source>
        <dbReference type="ARBA" id="ARBA00035585"/>
    </source>
</evidence>
<dbReference type="InterPro" id="IPR003691">
    <property type="entry name" value="FluC"/>
</dbReference>
<evidence type="ECO:0000256" key="7">
    <source>
        <dbReference type="ARBA" id="ARBA00035120"/>
    </source>
</evidence>
<dbReference type="AlphaFoldDB" id="Z9JPF0"/>
<organism evidence="12 13">
    <name type="scientific">Brachybacterium phenoliresistens</name>
    <dbReference type="NCBI Taxonomy" id="396014"/>
    <lineage>
        <taxon>Bacteria</taxon>
        <taxon>Bacillati</taxon>
        <taxon>Actinomycetota</taxon>
        <taxon>Actinomycetes</taxon>
        <taxon>Micrococcales</taxon>
        <taxon>Dermabacteraceae</taxon>
        <taxon>Brachybacterium</taxon>
    </lineage>
</organism>
<accession>Z9JPF0</accession>
<comment type="subcellular location">
    <subcellularLocation>
        <location evidence="1 10">Cell membrane</location>
        <topology evidence="1 10">Multi-pass membrane protein</topology>
    </subcellularLocation>
</comment>
<dbReference type="HAMAP" id="MF_00454">
    <property type="entry name" value="FluC"/>
    <property type="match status" value="1"/>
</dbReference>
<dbReference type="HOGENOM" id="CLU_114342_3_0_11"/>
<name>Z9JPF0_9MICO</name>
<feature type="transmembrane region" description="Helical" evidence="10">
    <location>
        <begin position="71"/>
        <end position="90"/>
    </location>
</feature>
<keyword evidence="13" id="KW-1185">Reference proteome</keyword>
<comment type="similarity">
    <text evidence="7 10">Belongs to the fluoride channel Fluc/FEX (TC 1.A.43) family.</text>
</comment>
<dbReference type="eggNOG" id="COG0239">
    <property type="taxonomic scope" value="Bacteria"/>
</dbReference>
<keyword evidence="2 10" id="KW-1003">Cell membrane</keyword>
<keyword evidence="10" id="KW-0915">Sodium</keyword>
<evidence type="ECO:0000256" key="1">
    <source>
        <dbReference type="ARBA" id="ARBA00004651"/>
    </source>
</evidence>
<dbReference type="OrthoDB" id="4408652at2"/>
<dbReference type="PANTHER" id="PTHR28259">
    <property type="entry name" value="FLUORIDE EXPORT PROTEIN 1-RELATED"/>
    <property type="match status" value="1"/>
</dbReference>
<dbReference type="GO" id="GO:0005886">
    <property type="term" value="C:plasma membrane"/>
    <property type="evidence" value="ECO:0007669"/>
    <property type="project" value="UniProtKB-SubCell"/>
</dbReference>
<evidence type="ECO:0000256" key="5">
    <source>
        <dbReference type="ARBA" id="ARBA00023136"/>
    </source>
</evidence>
<keyword evidence="10" id="KW-0479">Metal-binding</keyword>
<dbReference type="EMBL" id="JDYK01000017">
    <property type="protein sequence ID" value="EWS80295.1"/>
    <property type="molecule type" value="Genomic_DNA"/>
</dbReference>
<dbReference type="Pfam" id="PF02537">
    <property type="entry name" value="CRCB"/>
    <property type="match status" value="1"/>
</dbReference>
<dbReference type="Proteomes" id="UP000023067">
    <property type="component" value="Unassembled WGS sequence"/>
</dbReference>
<sequence length="205" mass="21511">MQTVEMAALNIPGTEEEVFGSGPVLPPLPRWQIALLIAGGGAVGAVLRFLLQLLLPSTTTPTLVEMPWSTLLANTLGCLAMGLLAGGIQVRRDAPRWLFPAVGTGMIGGFTTFSTVVLEGSAMIGAEFPRLALLYGTLTVLLAVVAIMVGLMVGRVSARAAGLARLGPTSRLAGVRPARLQRPARSGHRRRRVEPAPTPNEEDAS</sequence>
<dbReference type="GO" id="GO:0046872">
    <property type="term" value="F:metal ion binding"/>
    <property type="evidence" value="ECO:0007669"/>
    <property type="project" value="UniProtKB-KW"/>
</dbReference>
<keyword evidence="5 10" id="KW-0472">Membrane</keyword>